<keyword evidence="1" id="KW-1133">Transmembrane helix</keyword>
<dbReference type="VEuPathDB" id="FungiDB:M747DRAFT_251523"/>
<organism evidence="2 3">
    <name type="scientific">Aspergillus niger ATCC 13496</name>
    <dbReference type="NCBI Taxonomy" id="1353008"/>
    <lineage>
        <taxon>Eukaryota</taxon>
        <taxon>Fungi</taxon>
        <taxon>Dikarya</taxon>
        <taxon>Ascomycota</taxon>
        <taxon>Pezizomycotina</taxon>
        <taxon>Eurotiomycetes</taxon>
        <taxon>Eurotiomycetidae</taxon>
        <taxon>Eurotiales</taxon>
        <taxon>Aspergillaceae</taxon>
        <taxon>Aspergillus</taxon>
        <taxon>Aspergillus subgen. Circumdati</taxon>
    </lineage>
</organism>
<accession>A0A370CHP5</accession>
<keyword evidence="1" id="KW-0472">Membrane</keyword>
<evidence type="ECO:0000313" key="2">
    <source>
        <dbReference type="EMBL" id="RDH26082.1"/>
    </source>
</evidence>
<gene>
    <name evidence="2" type="ORF">M747DRAFT_251523</name>
</gene>
<name>A0A370CHP5_ASPNG</name>
<protein>
    <submittedName>
        <fullName evidence="2">Uncharacterized protein</fullName>
    </submittedName>
</protein>
<reference evidence="2 3" key="1">
    <citation type="submission" date="2018-07" db="EMBL/GenBank/DDBJ databases">
        <title>Section-level genome sequencing of Aspergillus section Nigri to investigate inter- and intra-species variation.</title>
        <authorList>
            <consortium name="DOE Joint Genome Institute"/>
            <person name="Vesth T.C."/>
            <person name="Nybo J.L."/>
            <person name="Theobald S."/>
            <person name="Frisvad J.C."/>
            <person name="Larsen T.O."/>
            <person name="Nielsen K.F."/>
            <person name="Hoof J.B."/>
            <person name="Brandl J."/>
            <person name="Salamov A."/>
            <person name="Riley R."/>
            <person name="Gladden J.M."/>
            <person name="Phatale P."/>
            <person name="Nielsen M.T."/>
            <person name="Lyhne E.K."/>
            <person name="Kogle M.E."/>
            <person name="Strasser K."/>
            <person name="McDonnell E."/>
            <person name="Barry K."/>
            <person name="Clum A."/>
            <person name="Chen C."/>
            <person name="Nolan M."/>
            <person name="Sandor L."/>
            <person name="Kuo A."/>
            <person name="Lipzen A."/>
            <person name="Hainaut M."/>
            <person name="Drula E."/>
            <person name="Tsang A."/>
            <person name="Magnuson J.K."/>
            <person name="Henrissat B."/>
            <person name="Wiebenga A."/>
            <person name="Simmons B.A."/>
            <person name="Makela M.R."/>
            <person name="De vries R.P."/>
            <person name="Grigoriev I.V."/>
            <person name="Mortensen U.H."/>
            <person name="Baker S.E."/>
            <person name="Andersen M.R."/>
        </authorList>
    </citation>
    <scope>NUCLEOTIDE SEQUENCE [LARGE SCALE GENOMIC DNA]</scope>
    <source>
        <strain evidence="2 3">ATCC 13496</strain>
    </source>
</reference>
<proteinExistence type="predicted"/>
<feature type="non-terminal residue" evidence="2">
    <location>
        <position position="1"/>
    </location>
</feature>
<dbReference type="Proteomes" id="UP000253845">
    <property type="component" value="Unassembled WGS sequence"/>
</dbReference>
<keyword evidence="1" id="KW-0812">Transmembrane</keyword>
<dbReference type="EMBL" id="KZ851899">
    <property type="protein sequence ID" value="RDH26082.1"/>
    <property type="molecule type" value="Genomic_DNA"/>
</dbReference>
<feature type="transmembrane region" description="Helical" evidence="1">
    <location>
        <begin position="14"/>
        <end position="36"/>
    </location>
</feature>
<evidence type="ECO:0000256" key="1">
    <source>
        <dbReference type="SAM" id="Phobius"/>
    </source>
</evidence>
<sequence>LPYPLGFPHRLPSFGSLSIAVCVVPFTFLFSFSCYIKILFNCLIPSYYCCRGFLLSPNLLATRLVCPHLRLFIFPPSLVFENKLKKAPTSPIPSTF</sequence>
<evidence type="ECO:0000313" key="3">
    <source>
        <dbReference type="Proteomes" id="UP000253845"/>
    </source>
</evidence>
<dbReference type="AlphaFoldDB" id="A0A370CHP5"/>